<dbReference type="SUPFAM" id="SSF50985">
    <property type="entry name" value="RCC1/BLIP-II"/>
    <property type="match status" value="1"/>
</dbReference>
<protein>
    <submittedName>
        <fullName evidence="2">RCC1 domain-containing protein 1</fullName>
    </submittedName>
</protein>
<dbReference type="InterPro" id="IPR000408">
    <property type="entry name" value="Reg_chr_condens"/>
</dbReference>
<sequence length="155" mass="16742">MRGGSQWTRARREDGGETGDIYIWGWNESGQLALPARGLAEDRETVAGEATALRDDGSGVKGPAGAEEGAAAPFIAVQPFPALLDLPLGSDAVTASCGSRHTAVVTRKYGQLGHQDTTSWDRPRRVEYFVHQQLHVTAVRCGPWNTYVHAVEQQS</sequence>
<dbReference type="AlphaFoldDB" id="L5LJF2"/>
<proteinExistence type="predicted"/>
<dbReference type="eggNOG" id="KOG1426">
    <property type="taxonomic scope" value="Eukaryota"/>
</dbReference>
<organism evidence="2 3">
    <name type="scientific">Myotis davidii</name>
    <name type="common">David's myotis</name>
    <dbReference type="NCBI Taxonomy" id="225400"/>
    <lineage>
        <taxon>Eukaryota</taxon>
        <taxon>Metazoa</taxon>
        <taxon>Chordata</taxon>
        <taxon>Craniata</taxon>
        <taxon>Vertebrata</taxon>
        <taxon>Euteleostomi</taxon>
        <taxon>Mammalia</taxon>
        <taxon>Eutheria</taxon>
        <taxon>Laurasiatheria</taxon>
        <taxon>Chiroptera</taxon>
        <taxon>Yangochiroptera</taxon>
        <taxon>Vespertilionidae</taxon>
        <taxon>Myotis</taxon>
    </lineage>
</organism>
<dbReference type="PANTHER" id="PTHR46849">
    <property type="entry name" value="RCC1 DOMAIN-CONTAINING PROTEIN 1"/>
    <property type="match status" value="1"/>
</dbReference>
<evidence type="ECO:0000256" key="1">
    <source>
        <dbReference type="PROSITE-ProRule" id="PRU00235"/>
    </source>
</evidence>
<keyword evidence="3" id="KW-1185">Reference proteome</keyword>
<dbReference type="EMBL" id="KB111604">
    <property type="protein sequence ID" value="ELK25773.1"/>
    <property type="molecule type" value="Genomic_DNA"/>
</dbReference>
<reference evidence="3" key="1">
    <citation type="journal article" date="2013" name="Science">
        <title>Comparative analysis of bat genomes provides insight into the evolution of flight and immunity.</title>
        <authorList>
            <person name="Zhang G."/>
            <person name="Cowled C."/>
            <person name="Shi Z."/>
            <person name="Huang Z."/>
            <person name="Bishop-Lilly K.A."/>
            <person name="Fang X."/>
            <person name="Wynne J.W."/>
            <person name="Xiong Z."/>
            <person name="Baker M.L."/>
            <person name="Zhao W."/>
            <person name="Tachedjian M."/>
            <person name="Zhu Y."/>
            <person name="Zhou P."/>
            <person name="Jiang X."/>
            <person name="Ng J."/>
            <person name="Yang L."/>
            <person name="Wu L."/>
            <person name="Xiao J."/>
            <person name="Feng Y."/>
            <person name="Chen Y."/>
            <person name="Sun X."/>
            <person name="Zhang Y."/>
            <person name="Marsh G.A."/>
            <person name="Crameri G."/>
            <person name="Broder C.C."/>
            <person name="Frey K.G."/>
            <person name="Wang L.F."/>
            <person name="Wang J."/>
        </authorList>
    </citation>
    <scope>NUCLEOTIDE SEQUENCE [LARGE SCALE GENOMIC DNA]</scope>
</reference>
<dbReference type="InterPro" id="IPR052830">
    <property type="entry name" value="RCC1_domain-containing"/>
</dbReference>
<evidence type="ECO:0000313" key="2">
    <source>
        <dbReference type="EMBL" id="ELK25773.1"/>
    </source>
</evidence>
<name>L5LJF2_MYODS</name>
<dbReference type="InterPro" id="IPR009091">
    <property type="entry name" value="RCC1/BLIP-II"/>
</dbReference>
<feature type="repeat" description="RCC1" evidence="1">
    <location>
        <begin position="19"/>
        <end position="108"/>
    </location>
</feature>
<evidence type="ECO:0000313" key="3">
    <source>
        <dbReference type="Proteomes" id="UP000010556"/>
    </source>
</evidence>
<dbReference type="Gene3D" id="2.130.10.30">
    <property type="entry name" value="Regulator of chromosome condensation 1/beta-lactamase-inhibitor protein II"/>
    <property type="match status" value="1"/>
</dbReference>
<dbReference type="PANTHER" id="PTHR46849:SF1">
    <property type="entry name" value="RCC1 DOMAIN-CONTAINING PROTEIN 1"/>
    <property type="match status" value="1"/>
</dbReference>
<dbReference type="PROSITE" id="PS50012">
    <property type="entry name" value="RCC1_3"/>
    <property type="match status" value="1"/>
</dbReference>
<gene>
    <name evidence="2" type="ORF">MDA_GLEAN10006771</name>
</gene>
<accession>L5LJF2</accession>
<dbReference type="Proteomes" id="UP000010556">
    <property type="component" value="Unassembled WGS sequence"/>
</dbReference>
<dbReference type="Pfam" id="PF00415">
    <property type="entry name" value="RCC1"/>
    <property type="match status" value="1"/>
</dbReference>